<dbReference type="RefSeq" id="XP_031945091.1">
    <property type="nucleotide sequence ID" value="XM_032081033.1"/>
</dbReference>
<sequence>MHPGSLVIVIITDASHVLALVVWTSTALRLSANTINFVLLDSAFHSSLIHTSLLLWGNGFEYLSYIFQL</sequence>
<dbReference type="AlphaFoldDB" id="A0A5N7DMV0"/>
<name>A0A5N7DMV0_9EURO</name>
<evidence type="ECO:0000313" key="2">
    <source>
        <dbReference type="Proteomes" id="UP000325579"/>
    </source>
</evidence>
<dbReference type="Proteomes" id="UP000325579">
    <property type="component" value="Unassembled WGS sequence"/>
</dbReference>
<keyword evidence="2" id="KW-1185">Reference proteome</keyword>
<proteinExistence type="predicted"/>
<reference evidence="1 2" key="1">
    <citation type="submission" date="2019-04" db="EMBL/GenBank/DDBJ databases">
        <authorList>
            <consortium name="DOE Joint Genome Institute"/>
            <person name="Mondo S."/>
            <person name="Kjaerbolling I."/>
            <person name="Vesth T."/>
            <person name="Frisvad J.C."/>
            <person name="Nybo J.L."/>
            <person name="Theobald S."/>
            <person name="Kildgaard S."/>
            <person name="Isbrandt T."/>
            <person name="Kuo A."/>
            <person name="Sato A."/>
            <person name="Lyhne E.K."/>
            <person name="Kogle M.E."/>
            <person name="Wiebenga A."/>
            <person name="Kun R.S."/>
            <person name="Lubbers R.J."/>
            <person name="Makela M.R."/>
            <person name="Barry K."/>
            <person name="Chovatia M."/>
            <person name="Clum A."/>
            <person name="Daum C."/>
            <person name="Haridas S."/>
            <person name="He G."/>
            <person name="LaButti K."/>
            <person name="Lipzen A."/>
            <person name="Riley R."/>
            <person name="Salamov A."/>
            <person name="Simmons B.A."/>
            <person name="Magnuson J.K."/>
            <person name="Henrissat B."/>
            <person name="Mortensen U.H."/>
            <person name="Larsen T.O."/>
            <person name="Devries R.P."/>
            <person name="Grigoriev I.V."/>
            <person name="Machida M."/>
            <person name="Baker S.E."/>
            <person name="Andersen M.R."/>
            <person name="Cantor M.N."/>
            <person name="Hua S.X."/>
        </authorList>
    </citation>
    <scope>NUCLEOTIDE SEQUENCE [LARGE SCALE GENOMIC DNA]</scope>
    <source>
        <strain evidence="1 2">CBS 119388</strain>
    </source>
</reference>
<dbReference type="EMBL" id="ML736746">
    <property type="protein sequence ID" value="KAE8407772.1"/>
    <property type="molecule type" value="Genomic_DNA"/>
</dbReference>
<protein>
    <submittedName>
        <fullName evidence="1">Uncharacterized protein</fullName>
    </submittedName>
</protein>
<accession>A0A5N7DMV0</accession>
<organism evidence="1 2">
    <name type="scientific">Aspergillus pseudonomiae</name>
    <dbReference type="NCBI Taxonomy" id="1506151"/>
    <lineage>
        <taxon>Eukaryota</taxon>
        <taxon>Fungi</taxon>
        <taxon>Dikarya</taxon>
        <taxon>Ascomycota</taxon>
        <taxon>Pezizomycotina</taxon>
        <taxon>Eurotiomycetes</taxon>
        <taxon>Eurotiomycetidae</taxon>
        <taxon>Eurotiales</taxon>
        <taxon>Aspergillaceae</taxon>
        <taxon>Aspergillus</taxon>
        <taxon>Aspergillus subgen. Circumdati</taxon>
    </lineage>
</organism>
<gene>
    <name evidence="1" type="ORF">BDV37DRAFT_240066</name>
</gene>
<evidence type="ECO:0000313" key="1">
    <source>
        <dbReference type="EMBL" id="KAE8407772.1"/>
    </source>
</evidence>
<dbReference type="GeneID" id="43665724"/>